<accession>A0A8T2Q194</accession>
<feature type="transmembrane region" description="Helical" evidence="2">
    <location>
        <begin position="20"/>
        <end position="45"/>
    </location>
</feature>
<dbReference type="InterPro" id="IPR001841">
    <property type="entry name" value="Znf_RING"/>
</dbReference>
<comment type="caution">
    <text evidence="4">The sequence shown here is derived from an EMBL/GenBank/DDBJ whole genome shotgun (WGS) entry which is preliminary data.</text>
</comment>
<evidence type="ECO:0000259" key="3">
    <source>
        <dbReference type="PROSITE" id="PS50089"/>
    </source>
</evidence>
<feature type="domain" description="RING-type" evidence="3">
    <location>
        <begin position="103"/>
        <end position="145"/>
    </location>
</feature>
<keyword evidence="2" id="KW-0472">Membrane</keyword>
<dbReference type="OrthoDB" id="8062037at2759"/>
<keyword evidence="1" id="KW-0862">Zinc</keyword>
<sequence length="222" mass="25272">MAHGQEDCTGSCPSPFQLQLYQTIIFATPVLFAFMLLLMFCLLYFRRQGRAATIHSQIRAQLIAESLFASSPLRQGLSISFREKLPIVIYDEDFKKVYQVSQCAVCLSDYQMNEKIQQLPVCKHSFHVPCINEWLAKNATCPICRLSLNQIEIGSLNSLNEAHTMQGTDATRMWEERVVNEAQEGPLQIRPNISNVQGIQDRTLSEHDVNNVVEHTINIERS</sequence>
<dbReference type="CDD" id="cd16461">
    <property type="entry name" value="RING-H2_EL5-like"/>
    <property type="match status" value="1"/>
</dbReference>
<dbReference type="GO" id="GO:0008270">
    <property type="term" value="F:zinc ion binding"/>
    <property type="evidence" value="ECO:0007669"/>
    <property type="project" value="UniProtKB-KW"/>
</dbReference>
<dbReference type="PROSITE" id="PS50089">
    <property type="entry name" value="ZF_RING_2"/>
    <property type="match status" value="1"/>
</dbReference>
<dbReference type="SMART" id="SM00184">
    <property type="entry name" value="RING"/>
    <property type="match status" value="1"/>
</dbReference>
<protein>
    <recommendedName>
        <fullName evidence="3">RING-type domain-containing protein</fullName>
    </recommendedName>
</protein>
<dbReference type="InterPro" id="IPR053070">
    <property type="entry name" value="RING-type_E3_ubiquitin-ligase"/>
</dbReference>
<keyword evidence="2" id="KW-0812">Transmembrane</keyword>
<evidence type="ECO:0000256" key="2">
    <source>
        <dbReference type="SAM" id="Phobius"/>
    </source>
</evidence>
<dbReference type="PANTHER" id="PTHR47035:SF3">
    <property type="entry name" value="OS11G0150450 PROTEIN"/>
    <property type="match status" value="1"/>
</dbReference>
<evidence type="ECO:0000313" key="5">
    <source>
        <dbReference type="Proteomes" id="UP000825935"/>
    </source>
</evidence>
<proteinExistence type="predicted"/>
<evidence type="ECO:0000256" key="1">
    <source>
        <dbReference type="PROSITE-ProRule" id="PRU00175"/>
    </source>
</evidence>
<reference evidence="4" key="1">
    <citation type="submission" date="2021-08" db="EMBL/GenBank/DDBJ databases">
        <title>WGS assembly of Ceratopteris richardii.</title>
        <authorList>
            <person name="Marchant D.B."/>
            <person name="Chen G."/>
            <person name="Jenkins J."/>
            <person name="Shu S."/>
            <person name="Leebens-Mack J."/>
            <person name="Grimwood J."/>
            <person name="Schmutz J."/>
            <person name="Soltis P."/>
            <person name="Soltis D."/>
            <person name="Chen Z.-H."/>
        </authorList>
    </citation>
    <scope>NUCLEOTIDE SEQUENCE</scope>
    <source>
        <strain evidence="4">Whitten #5841</strain>
        <tissue evidence="4">Leaf</tissue>
    </source>
</reference>
<name>A0A8T2Q194_CERRI</name>
<dbReference type="EMBL" id="CM035444">
    <property type="protein sequence ID" value="KAH7277211.1"/>
    <property type="molecule type" value="Genomic_DNA"/>
</dbReference>
<evidence type="ECO:0000313" key="4">
    <source>
        <dbReference type="EMBL" id="KAH7277211.1"/>
    </source>
</evidence>
<keyword evidence="2" id="KW-1133">Transmembrane helix</keyword>
<dbReference type="OMA" id="RIENRTW"/>
<keyword evidence="5" id="KW-1185">Reference proteome</keyword>
<dbReference type="PANTHER" id="PTHR47035">
    <property type="entry name" value="OS11G0150450 PROTEIN"/>
    <property type="match status" value="1"/>
</dbReference>
<dbReference type="Proteomes" id="UP000825935">
    <property type="component" value="Chromosome 39"/>
</dbReference>
<dbReference type="AlphaFoldDB" id="A0A8T2Q194"/>
<gene>
    <name evidence="4" type="ORF">KP509_39G039800</name>
</gene>
<dbReference type="InterPro" id="IPR013083">
    <property type="entry name" value="Znf_RING/FYVE/PHD"/>
</dbReference>
<dbReference type="Pfam" id="PF13639">
    <property type="entry name" value="zf-RING_2"/>
    <property type="match status" value="1"/>
</dbReference>
<keyword evidence="1" id="KW-0863">Zinc-finger</keyword>
<dbReference type="SUPFAM" id="SSF57850">
    <property type="entry name" value="RING/U-box"/>
    <property type="match status" value="1"/>
</dbReference>
<dbReference type="Gene3D" id="3.30.40.10">
    <property type="entry name" value="Zinc/RING finger domain, C3HC4 (zinc finger)"/>
    <property type="match status" value="1"/>
</dbReference>
<keyword evidence="1" id="KW-0479">Metal-binding</keyword>
<organism evidence="4 5">
    <name type="scientific">Ceratopteris richardii</name>
    <name type="common">Triangle waterfern</name>
    <dbReference type="NCBI Taxonomy" id="49495"/>
    <lineage>
        <taxon>Eukaryota</taxon>
        <taxon>Viridiplantae</taxon>
        <taxon>Streptophyta</taxon>
        <taxon>Embryophyta</taxon>
        <taxon>Tracheophyta</taxon>
        <taxon>Polypodiopsida</taxon>
        <taxon>Polypodiidae</taxon>
        <taxon>Polypodiales</taxon>
        <taxon>Pteridineae</taxon>
        <taxon>Pteridaceae</taxon>
        <taxon>Parkerioideae</taxon>
        <taxon>Ceratopteris</taxon>
    </lineage>
</organism>